<dbReference type="InterPro" id="IPR036412">
    <property type="entry name" value="HAD-like_sf"/>
</dbReference>
<dbReference type="GO" id="GO:0046872">
    <property type="term" value="F:metal ion binding"/>
    <property type="evidence" value="ECO:0007669"/>
    <property type="project" value="UniProtKB-KW"/>
</dbReference>
<evidence type="ECO:0000256" key="9">
    <source>
        <dbReference type="ARBA" id="ARBA00022842"/>
    </source>
</evidence>
<dbReference type="InterPro" id="IPR050793">
    <property type="entry name" value="CMP-NeuNAc_synthase"/>
</dbReference>
<keyword evidence="7" id="KW-0479">Metal-binding</keyword>
<organism evidence="12 13">
    <name type="scientific">Halorientalis persicus</name>
    <dbReference type="NCBI Taxonomy" id="1367881"/>
    <lineage>
        <taxon>Archaea</taxon>
        <taxon>Methanobacteriati</taxon>
        <taxon>Methanobacteriota</taxon>
        <taxon>Stenosarchaea group</taxon>
        <taxon>Halobacteria</taxon>
        <taxon>Halobacteriales</taxon>
        <taxon>Haloarculaceae</taxon>
        <taxon>Halorientalis</taxon>
    </lineage>
</organism>
<sequence length="160" mass="17539">MISIIFLDCDGILTTGTYLYDDSGKQYKEFSSVDSNGINEALEGGLTVEVISSDPTGGDINEARCNDMGIPYHRAVEQSKDVVASRRLEELGEKWGSVAMMGDDVTDLEVLKQAQVPVTVPNAVEEVKQIVRERDGYVTNRQGGRGAVAEAIRYILSEQY</sequence>
<evidence type="ECO:0000256" key="3">
    <source>
        <dbReference type="ARBA" id="ARBA00005893"/>
    </source>
</evidence>
<evidence type="ECO:0000256" key="7">
    <source>
        <dbReference type="ARBA" id="ARBA00022723"/>
    </source>
</evidence>
<keyword evidence="8" id="KW-0378">Hydrolase</keyword>
<evidence type="ECO:0000256" key="5">
    <source>
        <dbReference type="ARBA" id="ARBA00013066"/>
    </source>
</evidence>
<protein>
    <recommendedName>
        <fullName evidence="6">3-deoxy-D-manno-octulosonate 8-phosphate phosphatase KdsC</fullName>
        <ecNumber evidence="5">3.1.3.45</ecNumber>
    </recommendedName>
    <alternativeName>
        <fullName evidence="11">KDO 8-P phosphatase</fullName>
    </alternativeName>
</protein>
<dbReference type="InterPro" id="IPR023214">
    <property type="entry name" value="HAD_sf"/>
</dbReference>
<proteinExistence type="inferred from homology"/>
<reference evidence="13" key="1">
    <citation type="submission" date="2016-10" db="EMBL/GenBank/DDBJ databases">
        <authorList>
            <person name="Varghese N."/>
            <person name="Submissions S."/>
        </authorList>
    </citation>
    <scope>NUCLEOTIDE SEQUENCE [LARGE SCALE GENOMIC DNA]</scope>
    <source>
        <strain evidence="13">IBRC-M 10043</strain>
    </source>
</reference>
<comment type="subunit">
    <text evidence="4">Homotetramer.</text>
</comment>
<dbReference type="PANTHER" id="PTHR21485">
    <property type="entry name" value="HAD SUPERFAMILY MEMBERS CMAS AND KDSC"/>
    <property type="match status" value="1"/>
</dbReference>
<evidence type="ECO:0000256" key="8">
    <source>
        <dbReference type="ARBA" id="ARBA00022801"/>
    </source>
</evidence>
<evidence type="ECO:0000313" key="13">
    <source>
        <dbReference type="Proteomes" id="UP000198775"/>
    </source>
</evidence>
<comment type="cofactor">
    <cofactor evidence="2">
        <name>Mg(2+)</name>
        <dbReference type="ChEBI" id="CHEBI:18420"/>
    </cofactor>
</comment>
<evidence type="ECO:0000256" key="4">
    <source>
        <dbReference type="ARBA" id="ARBA00011881"/>
    </source>
</evidence>
<dbReference type="Gene3D" id="3.40.50.1000">
    <property type="entry name" value="HAD superfamily/HAD-like"/>
    <property type="match status" value="1"/>
</dbReference>
<evidence type="ECO:0000256" key="1">
    <source>
        <dbReference type="ARBA" id="ARBA00000898"/>
    </source>
</evidence>
<dbReference type="SFLD" id="SFLDG01136">
    <property type="entry name" value="C1.6:_Phosphoserine_Phosphatas"/>
    <property type="match status" value="1"/>
</dbReference>
<keyword evidence="9" id="KW-0460">Magnesium</keyword>
<keyword evidence="13" id="KW-1185">Reference proteome</keyword>
<evidence type="ECO:0000256" key="10">
    <source>
        <dbReference type="ARBA" id="ARBA00022985"/>
    </source>
</evidence>
<dbReference type="EC" id="3.1.3.45" evidence="5"/>
<dbReference type="SUPFAM" id="SSF56784">
    <property type="entry name" value="HAD-like"/>
    <property type="match status" value="1"/>
</dbReference>
<evidence type="ECO:0000313" key="12">
    <source>
        <dbReference type="EMBL" id="SEP14144.1"/>
    </source>
</evidence>
<evidence type="ECO:0000256" key="11">
    <source>
        <dbReference type="ARBA" id="ARBA00031051"/>
    </source>
</evidence>
<dbReference type="SFLD" id="SFLDS00003">
    <property type="entry name" value="Haloacid_Dehalogenase"/>
    <property type="match status" value="1"/>
</dbReference>
<dbReference type="EMBL" id="FOCX01000037">
    <property type="protein sequence ID" value="SEP14144.1"/>
    <property type="molecule type" value="Genomic_DNA"/>
</dbReference>
<dbReference type="PANTHER" id="PTHR21485:SF6">
    <property type="entry name" value="N-ACYLNEURAMINATE CYTIDYLYLTRANSFERASE-RELATED"/>
    <property type="match status" value="1"/>
</dbReference>
<keyword evidence="10" id="KW-0448">Lipopolysaccharide biosynthesis</keyword>
<name>A0A1H8VFT6_9EURY</name>
<comment type="catalytic activity">
    <reaction evidence="1">
        <text>3-deoxy-alpha-D-manno-2-octulosonate-8-phosphate + H2O = 3-deoxy-alpha-D-manno-oct-2-ulosonate + phosphate</text>
        <dbReference type="Rhea" id="RHEA:11500"/>
        <dbReference type="ChEBI" id="CHEBI:15377"/>
        <dbReference type="ChEBI" id="CHEBI:43474"/>
        <dbReference type="ChEBI" id="CHEBI:85985"/>
        <dbReference type="ChEBI" id="CHEBI:85986"/>
        <dbReference type="EC" id="3.1.3.45"/>
    </reaction>
</comment>
<dbReference type="GO" id="GO:0008781">
    <property type="term" value="F:N-acylneuraminate cytidylyltransferase activity"/>
    <property type="evidence" value="ECO:0007669"/>
    <property type="project" value="TreeGrafter"/>
</dbReference>
<evidence type="ECO:0000256" key="2">
    <source>
        <dbReference type="ARBA" id="ARBA00001946"/>
    </source>
</evidence>
<gene>
    <name evidence="12" type="ORF">SAMN05216388_10375</name>
</gene>
<dbReference type="GO" id="GO:0019143">
    <property type="term" value="F:3-deoxy-manno-octulosonate-8-phosphatase activity"/>
    <property type="evidence" value="ECO:0007669"/>
    <property type="project" value="UniProtKB-EC"/>
</dbReference>
<comment type="similarity">
    <text evidence="3">Belongs to the KdsC family.</text>
</comment>
<evidence type="ECO:0000256" key="6">
    <source>
        <dbReference type="ARBA" id="ARBA00020092"/>
    </source>
</evidence>
<accession>A0A1H8VFT6</accession>
<dbReference type="InterPro" id="IPR010023">
    <property type="entry name" value="KdsC_fam"/>
</dbReference>
<dbReference type="RefSeq" id="WP_092664034.1">
    <property type="nucleotide sequence ID" value="NZ_FOCX01000037.1"/>
</dbReference>
<dbReference type="Proteomes" id="UP000198775">
    <property type="component" value="Unassembled WGS sequence"/>
</dbReference>
<dbReference type="AlphaFoldDB" id="A0A1H8VFT6"/>
<dbReference type="SFLD" id="SFLDG01138">
    <property type="entry name" value="C1.6.2:_Deoxy-d-mannose-octulo"/>
    <property type="match status" value="1"/>
</dbReference>